<evidence type="ECO:0000256" key="2">
    <source>
        <dbReference type="ARBA" id="ARBA00023203"/>
    </source>
</evidence>
<dbReference type="GO" id="GO:0032432">
    <property type="term" value="C:actin filament bundle"/>
    <property type="evidence" value="ECO:0007669"/>
    <property type="project" value="TreeGrafter"/>
</dbReference>
<keyword evidence="5" id="KW-1185">Reference proteome</keyword>
<dbReference type="PANTHER" id="PTHR19961">
    <property type="entry name" value="FIMBRIN/PLASTIN"/>
    <property type="match status" value="1"/>
</dbReference>
<evidence type="ECO:0000259" key="3">
    <source>
        <dbReference type="PROSITE" id="PS50021"/>
    </source>
</evidence>
<dbReference type="PANTHER" id="PTHR19961:SF18">
    <property type="entry name" value="FI19014P1"/>
    <property type="match status" value="1"/>
</dbReference>
<dbReference type="OrthoDB" id="431378at2759"/>
<dbReference type="AlphaFoldDB" id="X6LPT4"/>
<accession>X6LPT4</accession>
<evidence type="ECO:0000256" key="1">
    <source>
        <dbReference type="ARBA" id="ARBA00022737"/>
    </source>
</evidence>
<dbReference type="InterPro" id="IPR036872">
    <property type="entry name" value="CH_dom_sf"/>
</dbReference>
<reference evidence="4 5" key="1">
    <citation type="journal article" date="2013" name="Curr. Biol.">
        <title>The Genome of the Foraminiferan Reticulomyxa filosa.</title>
        <authorList>
            <person name="Glockner G."/>
            <person name="Hulsmann N."/>
            <person name="Schleicher M."/>
            <person name="Noegel A.A."/>
            <person name="Eichinger L."/>
            <person name="Gallinger C."/>
            <person name="Pawlowski J."/>
            <person name="Sierra R."/>
            <person name="Euteneuer U."/>
            <person name="Pillet L."/>
            <person name="Moustafa A."/>
            <person name="Platzer M."/>
            <person name="Groth M."/>
            <person name="Szafranski K."/>
            <person name="Schliwa M."/>
        </authorList>
    </citation>
    <scope>NUCLEOTIDE SEQUENCE [LARGE SCALE GENOMIC DNA]</scope>
</reference>
<keyword evidence="1" id="KW-0677">Repeat</keyword>
<sequence>MLQKVVNELHTKKLKNFINLKEDPEIKEMKDASESDDDIMRLTPQEWLKRWLNNRLGKSVNTPIEDYTETIYAVMKVIDPAFATSAPVETFNTDPTIASQHMVCNIQHTLHINNKQRKIVRDVHLGEIKIARIVRGTNVRSKKWLREKIKKQKSARIVLCRLLDKMKPGCIHWKAVQLKPRQKFDKIGNCSYAMGVCGKEFPFSLVGIGGEDVHNGNQKMIQSLLWQMMRYWSTKKLSELSFGGKDVKDEDILQWANLTISGLRDRHSSEIRSFKDKKLTTAIFYLELLKVVLGEEHVRDDLIYFNIPILSNPRAPDEHSKERLANARYAMTIIRMNGADLFILPEDLIALDNKAVLSTLAAIMTIAFTQDKIDHDTHHDEDKIWFTCMRIFLGVSIWSVVTSNIKVVTHLLDVEVLLVDFVHFRLKTIQTKNYHFATSNSFATYDIVAK</sequence>
<proteinExistence type="predicted"/>
<dbReference type="InterPro" id="IPR001715">
    <property type="entry name" value="CH_dom"/>
</dbReference>
<evidence type="ECO:0000313" key="4">
    <source>
        <dbReference type="EMBL" id="ETO02755.1"/>
    </source>
</evidence>
<evidence type="ECO:0000313" key="5">
    <source>
        <dbReference type="Proteomes" id="UP000023152"/>
    </source>
</evidence>
<dbReference type="PROSITE" id="PS50021">
    <property type="entry name" value="CH"/>
    <property type="match status" value="2"/>
</dbReference>
<dbReference type="GO" id="GO:0051015">
    <property type="term" value="F:actin filament binding"/>
    <property type="evidence" value="ECO:0007669"/>
    <property type="project" value="InterPro"/>
</dbReference>
<keyword evidence="2" id="KW-0009">Actin-binding</keyword>
<dbReference type="Gene3D" id="1.10.418.10">
    <property type="entry name" value="Calponin-like domain"/>
    <property type="match status" value="2"/>
</dbReference>
<dbReference type="Proteomes" id="UP000023152">
    <property type="component" value="Unassembled WGS sequence"/>
</dbReference>
<name>X6LPT4_RETFI</name>
<feature type="domain" description="Calponin-homology (CH)" evidence="3">
    <location>
        <begin position="124"/>
        <end position="233"/>
    </location>
</feature>
<dbReference type="SUPFAM" id="SSF47576">
    <property type="entry name" value="Calponin-homology domain, CH-domain"/>
    <property type="match status" value="1"/>
</dbReference>
<dbReference type="Pfam" id="PF00307">
    <property type="entry name" value="CH"/>
    <property type="match status" value="2"/>
</dbReference>
<dbReference type="GO" id="GO:0005884">
    <property type="term" value="C:actin filament"/>
    <property type="evidence" value="ECO:0007669"/>
    <property type="project" value="TreeGrafter"/>
</dbReference>
<dbReference type="GO" id="GO:0051639">
    <property type="term" value="P:actin filament network formation"/>
    <property type="evidence" value="ECO:0007669"/>
    <property type="project" value="TreeGrafter"/>
</dbReference>
<comment type="caution">
    <text evidence="4">The sequence shown here is derived from an EMBL/GenBank/DDBJ whole genome shotgun (WGS) entry which is preliminary data.</text>
</comment>
<dbReference type="InterPro" id="IPR039959">
    <property type="entry name" value="Fimbrin/Plastin"/>
</dbReference>
<feature type="domain" description="Calponin-homology (CH)" evidence="3">
    <location>
        <begin position="246"/>
        <end position="368"/>
    </location>
</feature>
<dbReference type="GO" id="GO:0051017">
    <property type="term" value="P:actin filament bundle assembly"/>
    <property type="evidence" value="ECO:0007669"/>
    <property type="project" value="InterPro"/>
</dbReference>
<dbReference type="EMBL" id="ASPP01034984">
    <property type="protein sequence ID" value="ETO02755.1"/>
    <property type="molecule type" value="Genomic_DNA"/>
</dbReference>
<organism evidence="4 5">
    <name type="scientific">Reticulomyxa filosa</name>
    <dbReference type="NCBI Taxonomy" id="46433"/>
    <lineage>
        <taxon>Eukaryota</taxon>
        <taxon>Sar</taxon>
        <taxon>Rhizaria</taxon>
        <taxon>Retaria</taxon>
        <taxon>Foraminifera</taxon>
        <taxon>Monothalamids</taxon>
        <taxon>Reticulomyxidae</taxon>
        <taxon>Reticulomyxa</taxon>
    </lineage>
</organism>
<dbReference type="SMART" id="SM00033">
    <property type="entry name" value="CH"/>
    <property type="match status" value="2"/>
</dbReference>
<gene>
    <name evidence="4" type="ORF">RFI_34658</name>
</gene>
<dbReference type="GO" id="GO:0005737">
    <property type="term" value="C:cytoplasm"/>
    <property type="evidence" value="ECO:0007669"/>
    <property type="project" value="TreeGrafter"/>
</dbReference>
<protein>
    <recommendedName>
        <fullName evidence="3">Calponin-homology (CH) domain-containing protein</fullName>
    </recommendedName>
</protein>